<dbReference type="eggNOG" id="COG0607">
    <property type="taxonomic scope" value="Bacteria"/>
</dbReference>
<organism evidence="2 3">
    <name type="scientific">Enterococcus pallens ATCC BAA-351</name>
    <dbReference type="NCBI Taxonomy" id="1158607"/>
    <lineage>
        <taxon>Bacteria</taxon>
        <taxon>Bacillati</taxon>
        <taxon>Bacillota</taxon>
        <taxon>Bacilli</taxon>
        <taxon>Lactobacillales</taxon>
        <taxon>Enterococcaceae</taxon>
        <taxon>Enterococcus</taxon>
    </lineage>
</organism>
<proteinExistence type="predicted"/>
<comment type="caution">
    <text evidence="2">The sequence shown here is derived from an EMBL/GenBank/DDBJ whole genome shotgun (WGS) entry which is preliminary data.</text>
</comment>
<dbReference type="EMBL" id="AJAQ01000016">
    <property type="protein sequence ID" value="EOH93882.1"/>
    <property type="molecule type" value="Genomic_DNA"/>
</dbReference>
<dbReference type="InterPro" id="IPR001763">
    <property type="entry name" value="Rhodanese-like_dom"/>
</dbReference>
<feature type="domain" description="Rhodanese" evidence="1">
    <location>
        <begin position="15"/>
        <end position="101"/>
    </location>
</feature>
<evidence type="ECO:0000313" key="3">
    <source>
        <dbReference type="Proteomes" id="UP000013782"/>
    </source>
</evidence>
<dbReference type="SUPFAM" id="SSF52821">
    <property type="entry name" value="Rhodanese/Cell cycle control phosphatase"/>
    <property type="match status" value="1"/>
</dbReference>
<dbReference type="HOGENOM" id="CLU_089574_13_1_9"/>
<dbReference type="Gene3D" id="3.40.250.10">
    <property type="entry name" value="Rhodanese-like domain"/>
    <property type="match status" value="1"/>
</dbReference>
<dbReference type="PANTHER" id="PTHR43031:SF16">
    <property type="entry name" value="OXIDOREDUCTASE"/>
    <property type="match status" value="1"/>
</dbReference>
<evidence type="ECO:0000259" key="1">
    <source>
        <dbReference type="PROSITE" id="PS50206"/>
    </source>
</evidence>
<dbReference type="PANTHER" id="PTHR43031">
    <property type="entry name" value="FAD-DEPENDENT OXIDOREDUCTASE"/>
    <property type="match status" value="1"/>
</dbReference>
<protein>
    <recommendedName>
        <fullName evidence="1">Rhodanese domain-containing protein</fullName>
    </recommendedName>
</protein>
<dbReference type="STRING" id="160454.RV10_GL002351"/>
<dbReference type="Proteomes" id="UP000013782">
    <property type="component" value="Unassembled WGS sequence"/>
</dbReference>
<dbReference type="PATRIC" id="fig|1158607.3.peg.2558"/>
<evidence type="ECO:0000313" key="2">
    <source>
        <dbReference type="EMBL" id="EOH93882.1"/>
    </source>
</evidence>
<reference evidence="2 3" key="1">
    <citation type="submission" date="2013-02" db="EMBL/GenBank/DDBJ databases">
        <title>The Genome Sequence of Enterococcus pallens BAA-351.</title>
        <authorList>
            <consortium name="The Broad Institute Genome Sequencing Platform"/>
            <consortium name="The Broad Institute Genome Sequencing Center for Infectious Disease"/>
            <person name="Earl A.M."/>
            <person name="Gilmore M.S."/>
            <person name="Lebreton F."/>
            <person name="Walker B."/>
            <person name="Young S.K."/>
            <person name="Zeng Q."/>
            <person name="Gargeya S."/>
            <person name="Fitzgerald M."/>
            <person name="Haas B."/>
            <person name="Abouelleil A."/>
            <person name="Alvarado L."/>
            <person name="Arachchi H.M."/>
            <person name="Berlin A.M."/>
            <person name="Chapman S.B."/>
            <person name="Dewar J."/>
            <person name="Goldberg J."/>
            <person name="Griggs A."/>
            <person name="Gujja S."/>
            <person name="Hansen M."/>
            <person name="Howarth C."/>
            <person name="Imamovic A."/>
            <person name="Larimer J."/>
            <person name="McCowan C."/>
            <person name="Murphy C."/>
            <person name="Neiman D."/>
            <person name="Pearson M."/>
            <person name="Priest M."/>
            <person name="Roberts A."/>
            <person name="Saif S."/>
            <person name="Shea T."/>
            <person name="Sisk P."/>
            <person name="Sykes S."/>
            <person name="Wortman J."/>
            <person name="Nusbaum C."/>
            <person name="Birren B."/>
        </authorList>
    </citation>
    <scope>NUCLEOTIDE SEQUENCE [LARGE SCALE GENOMIC DNA]</scope>
    <source>
        <strain evidence="2 3">ATCC BAA-351</strain>
    </source>
</reference>
<sequence>MNYSMTTQEFVALALAQPLHVLDLRDPDFFDTEEVQTPSSVTHIPLTQLPNRYQELDKSETYYLFSQSGKRAKTMARFLTEKGYQAVDVIGGTTAVLTYLEIFHSTQLSLAKQSANDRLSQSLIVIKMLRTKEEMAKRSVEFV</sequence>
<dbReference type="AlphaFoldDB" id="R2QBV7"/>
<dbReference type="InterPro" id="IPR050229">
    <property type="entry name" value="GlpE_sulfurtransferase"/>
</dbReference>
<dbReference type="Pfam" id="PF00581">
    <property type="entry name" value="Rhodanese"/>
    <property type="match status" value="1"/>
</dbReference>
<dbReference type="RefSeq" id="WP_010757568.1">
    <property type="nucleotide sequence ID" value="NZ_ASWD01000001.1"/>
</dbReference>
<accession>R2QBV7</accession>
<keyword evidence="3" id="KW-1185">Reference proteome</keyword>
<gene>
    <name evidence="2" type="ORF">UAU_02578</name>
</gene>
<name>R2QBV7_9ENTE</name>
<dbReference type="PROSITE" id="PS50206">
    <property type="entry name" value="RHODANESE_3"/>
    <property type="match status" value="1"/>
</dbReference>
<dbReference type="CDD" id="cd00158">
    <property type="entry name" value="RHOD"/>
    <property type="match status" value="1"/>
</dbReference>
<dbReference type="InterPro" id="IPR036873">
    <property type="entry name" value="Rhodanese-like_dom_sf"/>
</dbReference>
<dbReference type="OrthoDB" id="9800872at2"/>